<feature type="active site" evidence="9">
    <location>
        <position position="124"/>
    </location>
</feature>
<evidence type="ECO:0000256" key="10">
    <source>
        <dbReference type="RuleBase" id="RU000594"/>
    </source>
</evidence>
<proteinExistence type="inferred from homology"/>
<sequence length="169" mass="18690">MSNSTGATTGLRWLWLAALVLVVDLGSKQWVMTHFQLGESLSLMPFFNFTYAHNYGAAFSFLADKGGWQRWLFAAIALAIIVALLAMMYRSSASQKLNNIAYSLIIGGAIGNLTDRLVHGYVIDFMDFFIGDWHYPTFNLADTAIVIGAMLIVLEGFLASPQKKQLEGK</sequence>
<evidence type="ECO:0000256" key="8">
    <source>
        <dbReference type="ARBA" id="ARBA00023136"/>
    </source>
</evidence>
<comment type="similarity">
    <text evidence="1 9 11">Belongs to the peptidase A8 family.</text>
</comment>
<comment type="pathway">
    <text evidence="9">Protein modification; lipoprotein biosynthesis (signal peptide cleavage).</text>
</comment>
<evidence type="ECO:0000256" key="2">
    <source>
        <dbReference type="ARBA" id="ARBA00022475"/>
    </source>
</evidence>
<reference evidence="12 13" key="1">
    <citation type="submission" date="2022-12" db="EMBL/GenBank/DDBJ databases">
        <title>Complete genome sequencing of Dickeya lacustris type strain LMG30899.</title>
        <authorList>
            <person name="Dobhal S."/>
            <person name="Arizala D."/>
            <person name="Arif M."/>
        </authorList>
    </citation>
    <scope>NUCLEOTIDE SEQUENCE [LARGE SCALE GENOMIC DNA]</scope>
    <source>
        <strain evidence="12 13">LMG30899</strain>
    </source>
</reference>
<keyword evidence="5 9" id="KW-0064">Aspartyl protease</keyword>
<keyword evidence="8 9" id="KW-0472">Membrane</keyword>
<dbReference type="InterPro" id="IPR001872">
    <property type="entry name" value="Peptidase_A8"/>
</dbReference>
<name>A0ABY8G4F8_9GAMM</name>
<evidence type="ECO:0000313" key="12">
    <source>
        <dbReference type="EMBL" id="WFN54831.1"/>
    </source>
</evidence>
<feature type="transmembrane region" description="Helical" evidence="9">
    <location>
        <begin position="100"/>
        <end position="118"/>
    </location>
</feature>
<feature type="transmembrane region" description="Helical" evidence="9">
    <location>
        <begin position="68"/>
        <end position="88"/>
    </location>
</feature>
<keyword evidence="6 9" id="KW-0378">Hydrolase</keyword>
<dbReference type="PANTHER" id="PTHR33695:SF1">
    <property type="entry name" value="LIPOPROTEIN SIGNAL PEPTIDASE"/>
    <property type="match status" value="1"/>
</dbReference>
<evidence type="ECO:0000256" key="5">
    <source>
        <dbReference type="ARBA" id="ARBA00022750"/>
    </source>
</evidence>
<evidence type="ECO:0000256" key="3">
    <source>
        <dbReference type="ARBA" id="ARBA00022670"/>
    </source>
</evidence>
<keyword evidence="3 9" id="KW-0645">Protease</keyword>
<feature type="active site" evidence="9">
    <location>
        <position position="142"/>
    </location>
</feature>
<dbReference type="PANTHER" id="PTHR33695">
    <property type="entry name" value="LIPOPROTEIN SIGNAL PEPTIDASE"/>
    <property type="match status" value="1"/>
</dbReference>
<feature type="transmembrane region" description="Helical" evidence="9">
    <location>
        <begin position="12"/>
        <end position="31"/>
    </location>
</feature>
<dbReference type="RefSeq" id="WP_125260702.1">
    <property type="nucleotide sequence ID" value="NZ_CP114280.1"/>
</dbReference>
<keyword evidence="7 9" id="KW-1133">Transmembrane helix</keyword>
<gene>
    <name evidence="9 12" type="primary">lspA</name>
    <name evidence="12" type="ORF">O1Q98_14385</name>
</gene>
<keyword evidence="2 9" id="KW-1003">Cell membrane</keyword>
<protein>
    <recommendedName>
        <fullName evidence="9">Lipoprotein signal peptidase</fullName>
        <ecNumber evidence="9">3.4.23.36</ecNumber>
    </recommendedName>
    <alternativeName>
        <fullName evidence="9">Prolipoprotein signal peptidase</fullName>
    </alternativeName>
    <alternativeName>
        <fullName evidence="9">Signal peptidase II</fullName>
        <shortName evidence="9">SPase II</shortName>
    </alternativeName>
</protein>
<evidence type="ECO:0000256" key="6">
    <source>
        <dbReference type="ARBA" id="ARBA00022801"/>
    </source>
</evidence>
<dbReference type="Proteomes" id="UP001219630">
    <property type="component" value="Chromosome"/>
</dbReference>
<keyword evidence="4 9" id="KW-0812">Transmembrane</keyword>
<comment type="subcellular location">
    <subcellularLocation>
        <location evidence="9">Cell membrane</location>
        <topology evidence="9">Multi-pass membrane protein</topology>
    </subcellularLocation>
</comment>
<accession>A0ABY8G4F8</accession>
<evidence type="ECO:0000313" key="13">
    <source>
        <dbReference type="Proteomes" id="UP001219630"/>
    </source>
</evidence>
<feature type="transmembrane region" description="Helical" evidence="9">
    <location>
        <begin position="138"/>
        <end position="159"/>
    </location>
</feature>
<evidence type="ECO:0000256" key="1">
    <source>
        <dbReference type="ARBA" id="ARBA00006139"/>
    </source>
</evidence>
<keyword evidence="13" id="KW-1185">Reference proteome</keyword>
<evidence type="ECO:0000256" key="9">
    <source>
        <dbReference type="HAMAP-Rule" id="MF_00161"/>
    </source>
</evidence>
<dbReference type="EC" id="3.4.23.36" evidence="9"/>
<dbReference type="PRINTS" id="PR00781">
    <property type="entry name" value="LIPOSIGPTASE"/>
</dbReference>
<evidence type="ECO:0000256" key="7">
    <source>
        <dbReference type="ARBA" id="ARBA00022989"/>
    </source>
</evidence>
<comment type="catalytic activity">
    <reaction evidence="9 10">
        <text>Release of signal peptides from bacterial membrane prolipoproteins. Hydrolyzes -Xaa-Yaa-Zaa-|-(S,diacylglyceryl)Cys-, in which Xaa is hydrophobic (preferably Leu), and Yaa (Ala or Ser) and Zaa (Gly or Ala) have small, neutral side chains.</text>
        <dbReference type="EC" id="3.4.23.36"/>
    </reaction>
</comment>
<dbReference type="HAMAP" id="MF_00161">
    <property type="entry name" value="LspA"/>
    <property type="match status" value="1"/>
</dbReference>
<dbReference type="EMBL" id="CP114280">
    <property type="protein sequence ID" value="WFN54831.1"/>
    <property type="molecule type" value="Genomic_DNA"/>
</dbReference>
<dbReference type="NCBIfam" id="TIGR00077">
    <property type="entry name" value="lspA"/>
    <property type="match status" value="1"/>
</dbReference>
<dbReference type="GO" id="GO:0004190">
    <property type="term" value="F:aspartic-type endopeptidase activity"/>
    <property type="evidence" value="ECO:0007669"/>
    <property type="project" value="UniProtKB-EC"/>
</dbReference>
<evidence type="ECO:0000256" key="4">
    <source>
        <dbReference type="ARBA" id="ARBA00022692"/>
    </source>
</evidence>
<dbReference type="Pfam" id="PF01252">
    <property type="entry name" value="Peptidase_A8"/>
    <property type="match status" value="1"/>
</dbReference>
<comment type="function">
    <text evidence="9 10">This protein specifically catalyzes the removal of signal peptides from prolipoproteins.</text>
</comment>
<organism evidence="12 13">
    <name type="scientific">Dickeya lacustris</name>
    <dbReference type="NCBI Taxonomy" id="2259638"/>
    <lineage>
        <taxon>Bacteria</taxon>
        <taxon>Pseudomonadati</taxon>
        <taxon>Pseudomonadota</taxon>
        <taxon>Gammaproteobacteria</taxon>
        <taxon>Enterobacterales</taxon>
        <taxon>Pectobacteriaceae</taxon>
        <taxon>Dickeya</taxon>
    </lineage>
</organism>
<dbReference type="PROSITE" id="PS00855">
    <property type="entry name" value="SPASE_II"/>
    <property type="match status" value="1"/>
</dbReference>
<evidence type="ECO:0000256" key="11">
    <source>
        <dbReference type="RuleBase" id="RU004181"/>
    </source>
</evidence>